<dbReference type="PROSITE" id="PS50109">
    <property type="entry name" value="HIS_KIN"/>
    <property type="match status" value="1"/>
</dbReference>
<dbReference type="PANTHER" id="PTHR45436">
    <property type="entry name" value="SENSOR HISTIDINE KINASE YKOH"/>
    <property type="match status" value="1"/>
</dbReference>
<keyword evidence="9" id="KW-0472">Membrane</keyword>
<dbReference type="InterPro" id="IPR003594">
    <property type="entry name" value="HATPase_dom"/>
</dbReference>
<evidence type="ECO:0000259" key="11">
    <source>
        <dbReference type="PROSITE" id="PS50885"/>
    </source>
</evidence>
<evidence type="ECO:0000256" key="1">
    <source>
        <dbReference type="ARBA" id="ARBA00000085"/>
    </source>
</evidence>
<comment type="catalytic activity">
    <reaction evidence="1">
        <text>ATP + protein L-histidine = ADP + protein N-phospho-L-histidine.</text>
        <dbReference type="EC" id="2.7.13.3"/>
    </reaction>
</comment>
<name>A0ABS6BK42_9SPHN</name>
<dbReference type="Pfam" id="PF02518">
    <property type="entry name" value="HATPase_c"/>
    <property type="match status" value="1"/>
</dbReference>
<evidence type="ECO:0000259" key="10">
    <source>
        <dbReference type="PROSITE" id="PS50109"/>
    </source>
</evidence>
<organism evidence="12 13">
    <name type="scientific">Sphingomonas quercus</name>
    <dbReference type="NCBI Taxonomy" id="2842451"/>
    <lineage>
        <taxon>Bacteria</taxon>
        <taxon>Pseudomonadati</taxon>
        <taxon>Pseudomonadota</taxon>
        <taxon>Alphaproteobacteria</taxon>
        <taxon>Sphingomonadales</taxon>
        <taxon>Sphingomonadaceae</taxon>
        <taxon>Sphingomonas</taxon>
    </lineage>
</organism>
<dbReference type="GO" id="GO:0016301">
    <property type="term" value="F:kinase activity"/>
    <property type="evidence" value="ECO:0007669"/>
    <property type="project" value="UniProtKB-KW"/>
</dbReference>
<evidence type="ECO:0000256" key="7">
    <source>
        <dbReference type="ARBA" id="ARBA00022989"/>
    </source>
</evidence>
<dbReference type="InterPro" id="IPR005467">
    <property type="entry name" value="His_kinase_dom"/>
</dbReference>
<proteinExistence type="predicted"/>
<protein>
    <recommendedName>
        <fullName evidence="2">histidine kinase</fullName>
        <ecNumber evidence="2">2.7.13.3</ecNumber>
    </recommendedName>
</protein>
<evidence type="ECO:0000256" key="3">
    <source>
        <dbReference type="ARBA" id="ARBA00022553"/>
    </source>
</evidence>
<dbReference type="CDD" id="cd06225">
    <property type="entry name" value="HAMP"/>
    <property type="match status" value="1"/>
</dbReference>
<keyword evidence="4" id="KW-0808">Transferase</keyword>
<dbReference type="PANTHER" id="PTHR45436:SF8">
    <property type="entry name" value="HISTIDINE KINASE"/>
    <property type="match status" value="1"/>
</dbReference>
<dbReference type="RefSeq" id="WP_216322277.1">
    <property type="nucleotide sequence ID" value="NZ_JAHKRT010000003.1"/>
</dbReference>
<dbReference type="EC" id="2.7.13.3" evidence="2"/>
<feature type="domain" description="HAMP" evidence="11">
    <location>
        <begin position="181"/>
        <end position="231"/>
    </location>
</feature>
<comment type="caution">
    <text evidence="12">The sequence shown here is derived from an EMBL/GenBank/DDBJ whole genome shotgun (WGS) entry which is preliminary data.</text>
</comment>
<evidence type="ECO:0000256" key="6">
    <source>
        <dbReference type="ARBA" id="ARBA00022777"/>
    </source>
</evidence>
<keyword evidence="5 9" id="KW-0812">Transmembrane</keyword>
<dbReference type="InterPro" id="IPR050428">
    <property type="entry name" value="TCS_sensor_his_kinase"/>
</dbReference>
<evidence type="ECO:0000313" key="12">
    <source>
        <dbReference type="EMBL" id="MBU3077590.1"/>
    </source>
</evidence>
<dbReference type="Proteomes" id="UP000776276">
    <property type="component" value="Unassembled WGS sequence"/>
</dbReference>
<evidence type="ECO:0000313" key="13">
    <source>
        <dbReference type="Proteomes" id="UP000776276"/>
    </source>
</evidence>
<dbReference type="InterPro" id="IPR003660">
    <property type="entry name" value="HAMP_dom"/>
</dbReference>
<keyword evidence="6 12" id="KW-0418">Kinase</keyword>
<evidence type="ECO:0000256" key="8">
    <source>
        <dbReference type="ARBA" id="ARBA00023012"/>
    </source>
</evidence>
<dbReference type="SMART" id="SM00387">
    <property type="entry name" value="HATPase_c"/>
    <property type="match status" value="1"/>
</dbReference>
<dbReference type="PROSITE" id="PS50885">
    <property type="entry name" value="HAMP"/>
    <property type="match status" value="1"/>
</dbReference>
<evidence type="ECO:0000256" key="2">
    <source>
        <dbReference type="ARBA" id="ARBA00012438"/>
    </source>
</evidence>
<dbReference type="Pfam" id="PF00672">
    <property type="entry name" value="HAMP"/>
    <property type="match status" value="1"/>
</dbReference>
<keyword evidence="8" id="KW-0902">Two-component regulatory system</keyword>
<accession>A0ABS6BK42</accession>
<evidence type="ECO:0000256" key="9">
    <source>
        <dbReference type="SAM" id="Phobius"/>
    </source>
</evidence>
<evidence type="ECO:0000256" key="5">
    <source>
        <dbReference type="ARBA" id="ARBA00022692"/>
    </source>
</evidence>
<feature type="transmembrane region" description="Helical" evidence="9">
    <location>
        <begin position="20"/>
        <end position="41"/>
    </location>
</feature>
<feature type="domain" description="Histidine kinase" evidence="10">
    <location>
        <begin position="239"/>
        <end position="450"/>
    </location>
</feature>
<evidence type="ECO:0000256" key="4">
    <source>
        <dbReference type="ARBA" id="ARBA00022679"/>
    </source>
</evidence>
<keyword evidence="3" id="KW-0597">Phosphoprotein</keyword>
<keyword evidence="13" id="KW-1185">Reference proteome</keyword>
<sequence>MPSEPLRLRDIRHTSTFRLASLLGLVFALGIVILLAVIYTMTVSELTARSDLILREVGARLVSAPAARLPERVRAEIASNVQGLDFIALIGPDGQRLTGNIRVPARVRLDKPVDLPARPGVRGPIRLLALRAAGGHIILIGRDISQIAYLRSRFLQIFLWSGLAAAIGGLLAGVALSLRPLRRVRDLQQVSRAIAAGALDARMPIAGRGDELDQFAGTVNVMVEEVGRVIAQVKGVTDAIAHDLRTPLAHVRTSLLRTRGRPDTPPAFAALAAEAVDDLDAVLDRFAALLRISELEASARRSGFRPTDLARLAERAAELYEPLAEERGQTIIVQAQTAATIEADEPLLFEALSNVLDNAIKFSGVGDRIDVIVGERDGDPGIEVRDHGPGIAAEERDAVLRRFHRGANAGATPGSGLGLSVVAAIAHLHRFGLELENAGPGLRVRIRCPR</sequence>
<dbReference type="EMBL" id="JAHKRT010000003">
    <property type="protein sequence ID" value="MBU3077590.1"/>
    <property type="molecule type" value="Genomic_DNA"/>
</dbReference>
<reference evidence="12 13" key="1">
    <citation type="submission" date="2021-06" db="EMBL/GenBank/DDBJ databases">
        <title>Sphingomonas sp. XMGL2, whole genome shotgun sequencing project.</title>
        <authorList>
            <person name="Zhao G."/>
            <person name="Shen L."/>
        </authorList>
    </citation>
    <scope>NUCLEOTIDE SEQUENCE [LARGE SCALE GENOMIC DNA]</scope>
    <source>
        <strain evidence="12 13">XMGL2</strain>
    </source>
</reference>
<gene>
    <name evidence="12" type="ORF">KOF26_06880</name>
</gene>
<keyword evidence="7 9" id="KW-1133">Transmembrane helix</keyword>
<dbReference type="SMART" id="SM00304">
    <property type="entry name" value="HAMP"/>
    <property type="match status" value="1"/>
</dbReference>
<feature type="transmembrane region" description="Helical" evidence="9">
    <location>
        <begin position="157"/>
        <end position="178"/>
    </location>
</feature>